<dbReference type="SUPFAM" id="SSF50969">
    <property type="entry name" value="YVTN repeat-like/Quinoprotein amine dehydrogenase"/>
    <property type="match status" value="2"/>
</dbReference>
<dbReference type="EC" id="2.7.11.1" evidence="9"/>
<dbReference type="InterPro" id="IPR001680">
    <property type="entry name" value="WD40_rpt"/>
</dbReference>
<dbReference type="Gene3D" id="2.130.10.10">
    <property type="entry name" value="YVTN repeat-like/Quinoprotein amine dehydrogenase"/>
    <property type="match status" value="3"/>
</dbReference>
<evidence type="ECO:0000313" key="9">
    <source>
        <dbReference type="EMBL" id="TWU39515.1"/>
    </source>
</evidence>
<evidence type="ECO:0000256" key="5">
    <source>
        <dbReference type="PROSITE-ProRule" id="PRU10141"/>
    </source>
</evidence>
<keyword evidence="7" id="KW-0812">Transmembrane</keyword>
<sequence>MTESTEQAKQLFLEAIENHPPEEWDAFLKGACRENPELFRQVEALLNAHRDKDSLFELPDTKLDPPADSHIGQMIGPFKILQQIGEGGFGVVYMAEQMRPVRRKVALKIIKPGMDTKEVVARFEAESQALAMMDHPNIAKVHDGGETESGHPYFVMELVKGVPLTTFCDENKLSTQVRLKLFQSICNAIQHAHQKGVIHRDIKPSNVLVTLHDGQPVPKVIDFGVSKAISQPLTQKTLFTAYGQMVGTVQYMSPEQAEMSGLDIDTRSDIYSLGVLLYELLTGTTPLDPARLRQTAYAELQRLICEEEPPKPSRRLSTLGEQTVKIAAARAADPISLNKLVSGELDWIVMKSLEKERNRRYDSARELAQDIERFLGNEPVSACPPSTTYLLRKTIQRHRVPVLTGMAVFGLLIMGIAAIGAALLHANSEKQIAIIAKQRAEKLKEDARQANESLRDLGNTRTIALAFDAFNSGNATKAQTLLDTFQPPIGDSRSIAWRFLTKRCQEQLGDRELLHEGKMNAFSFDPLGEFEVFWNEGDVVGLSMGSVEKTIDLADFTKRESATVKEVNQIKISSDGSKMLLPCTLSDDTGELHLFDILREGGQITTKHVGTLSSPSPIKSADIDLLQRQIAVLEGDGDLVMVSADTEMAVKASTNAGVEVQRYGGVCFTRDKKYLAAFAWEDFGDVHVFRTDDFSKTCTIPQNGRIRNLCASPCDNSLLICGNSGTEIWDIEKDAPVRRQRVNWQRSGGGTYIDEGKYLAISHGDGSPLKVFDGKTFELVAKFSCGDFRDAPASFQLVDGQLRCVDWSAINVFDLGKKISQSLDSDGWWYAPLDTANSLVAFPVSHQSVQIFDVVSGKTWFVSPTGTINHITAISLSDDGRRVAMGCRNEQLDGDANPSSDCVQVWDIHENVLVEERAIDGFCWTLEFSCRSKDELLVSTMGNTFLWNLKTDKTRSISPSVSQCCVFSPEGERLFVGGCVWSDLESKKLDATLWNLDGAKETALDFSFGNRATLDACFSSDGKFIAYLDLNKIKIWRDGANESISDVVAPSVTAMSLDISPGDECLVAASPSGEITFIDHENGQEIGTFRIEHPVRRVRFMDGQDRIVVGTTNGRVFHFDY</sequence>
<keyword evidence="10" id="KW-1185">Reference proteome</keyword>
<dbReference type="PROSITE" id="PS50011">
    <property type="entry name" value="PROTEIN_KINASE_DOM"/>
    <property type="match status" value="1"/>
</dbReference>
<keyword evidence="4 5" id="KW-0067">ATP-binding</keyword>
<evidence type="ECO:0000256" key="1">
    <source>
        <dbReference type="ARBA" id="ARBA00022679"/>
    </source>
</evidence>
<dbReference type="InterPro" id="IPR008271">
    <property type="entry name" value="Ser/Thr_kinase_AS"/>
</dbReference>
<keyword evidence="7" id="KW-0472">Membrane</keyword>
<dbReference type="InterPro" id="IPR011044">
    <property type="entry name" value="Quino_amine_DH_bsu"/>
</dbReference>
<keyword evidence="6" id="KW-0175">Coiled coil</keyword>
<keyword evidence="2 5" id="KW-0547">Nucleotide-binding</keyword>
<evidence type="ECO:0000256" key="6">
    <source>
        <dbReference type="SAM" id="Coils"/>
    </source>
</evidence>
<gene>
    <name evidence="9" type="primary">pknB_15</name>
    <name evidence="9" type="ORF">Poly41_23700</name>
</gene>
<dbReference type="Proteomes" id="UP000319143">
    <property type="component" value="Unassembled WGS sequence"/>
</dbReference>
<accession>A0A5C6DT87</accession>
<evidence type="ECO:0000259" key="8">
    <source>
        <dbReference type="PROSITE" id="PS50011"/>
    </source>
</evidence>
<evidence type="ECO:0000256" key="4">
    <source>
        <dbReference type="ARBA" id="ARBA00022840"/>
    </source>
</evidence>
<feature type="domain" description="Protein kinase" evidence="8">
    <location>
        <begin position="78"/>
        <end position="375"/>
    </location>
</feature>
<evidence type="ECO:0000256" key="3">
    <source>
        <dbReference type="ARBA" id="ARBA00022777"/>
    </source>
</evidence>
<protein>
    <submittedName>
        <fullName evidence="9">Serine/threonine-protein kinase PknB</fullName>
        <ecNumber evidence="9">2.7.11.1</ecNumber>
    </submittedName>
</protein>
<evidence type="ECO:0000313" key="10">
    <source>
        <dbReference type="Proteomes" id="UP000319143"/>
    </source>
</evidence>
<dbReference type="GO" id="GO:0005524">
    <property type="term" value="F:ATP binding"/>
    <property type="evidence" value="ECO:0007669"/>
    <property type="project" value="UniProtKB-UniRule"/>
</dbReference>
<feature type="binding site" evidence="5">
    <location>
        <position position="108"/>
    </location>
    <ligand>
        <name>ATP</name>
        <dbReference type="ChEBI" id="CHEBI:30616"/>
    </ligand>
</feature>
<keyword evidence="3 9" id="KW-0418">Kinase</keyword>
<dbReference type="PANTHER" id="PTHR43289:SF6">
    <property type="entry name" value="SERINE_THREONINE-PROTEIN KINASE NEKL-3"/>
    <property type="match status" value="1"/>
</dbReference>
<dbReference type="PROSITE" id="PS00108">
    <property type="entry name" value="PROTEIN_KINASE_ST"/>
    <property type="match status" value="1"/>
</dbReference>
<dbReference type="SMART" id="SM00220">
    <property type="entry name" value="S_TKc"/>
    <property type="match status" value="1"/>
</dbReference>
<dbReference type="SUPFAM" id="SSF56112">
    <property type="entry name" value="Protein kinase-like (PK-like)"/>
    <property type="match status" value="1"/>
</dbReference>
<dbReference type="Gene3D" id="1.10.510.10">
    <property type="entry name" value="Transferase(Phosphotransferase) domain 1"/>
    <property type="match status" value="1"/>
</dbReference>
<dbReference type="EMBL" id="SJPV01000003">
    <property type="protein sequence ID" value="TWU39515.1"/>
    <property type="molecule type" value="Genomic_DNA"/>
</dbReference>
<dbReference type="SMART" id="SM00320">
    <property type="entry name" value="WD40"/>
    <property type="match status" value="5"/>
</dbReference>
<comment type="caution">
    <text evidence="9">The sequence shown here is derived from an EMBL/GenBank/DDBJ whole genome shotgun (WGS) entry which is preliminary data.</text>
</comment>
<proteinExistence type="predicted"/>
<dbReference type="RefSeq" id="WP_146526258.1">
    <property type="nucleotide sequence ID" value="NZ_SJPV01000003.1"/>
</dbReference>
<reference evidence="9 10" key="1">
    <citation type="submission" date="2019-02" db="EMBL/GenBank/DDBJ databases">
        <title>Deep-cultivation of Planctomycetes and their phenomic and genomic characterization uncovers novel biology.</title>
        <authorList>
            <person name="Wiegand S."/>
            <person name="Jogler M."/>
            <person name="Boedeker C."/>
            <person name="Pinto D."/>
            <person name="Vollmers J."/>
            <person name="Rivas-Marin E."/>
            <person name="Kohn T."/>
            <person name="Peeters S.H."/>
            <person name="Heuer A."/>
            <person name="Rast P."/>
            <person name="Oberbeckmann S."/>
            <person name="Bunk B."/>
            <person name="Jeske O."/>
            <person name="Meyerdierks A."/>
            <person name="Storesund J.E."/>
            <person name="Kallscheuer N."/>
            <person name="Luecker S."/>
            <person name="Lage O.M."/>
            <person name="Pohl T."/>
            <person name="Merkel B.J."/>
            <person name="Hornburger P."/>
            <person name="Mueller R.-W."/>
            <person name="Bruemmer F."/>
            <person name="Labrenz M."/>
            <person name="Spormann A.M."/>
            <person name="Op Den Camp H."/>
            <person name="Overmann J."/>
            <person name="Amann R."/>
            <person name="Jetten M.S.M."/>
            <person name="Mascher T."/>
            <person name="Medema M.H."/>
            <person name="Devos D.P."/>
            <person name="Kaster A.-K."/>
            <person name="Ovreas L."/>
            <person name="Rohde M."/>
            <person name="Galperin M.Y."/>
            <person name="Jogler C."/>
        </authorList>
    </citation>
    <scope>NUCLEOTIDE SEQUENCE [LARGE SCALE GENOMIC DNA]</scope>
    <source>
        <strain evidence="9 10">Poly41</strain>
    </source>
</reference>
<evidence type="ECO:0000256" key="2">
    <source>
        <dbReference type="ARBA" id="ARBA00022741"/>
    </source>
</evidence>
<feature type="transmembrane region" description="Helical" evidence="7">
    <location>
        <begin position="400"/>
        <end position="424"/>
    </location>
</feature>
<keyword evidence="1 9" id="KW-0808">Transferase</keyword>
<dbReference type="PROSITE" id="PS00107">
    <property type="entry name" value="PROTEIN_KINASE_ATP"/>
    <property type="match status" value="1"/>
</dbReference>
<dbReference type="OrthoDB" id="500858at2"/>
<dbReference type="InterPro" id="IPR000719">
    <property type="entry name" value="Prot_kinase_dom"/>
</dbReference>
<evidence type="ECO:0000256" key="7">
    <source>
        <dbReference type="SAM" id="Phobius"/>
    </source>
</evidence>
<name>A0A5C6DT87_9BACT</name>
<dbReference type="Gene3D" id="3.30.200.20">
    <property type="entry name" value="Phosphorylase Kinase, domain 1"/>
    <property type="match status" value="1"/>
</dbReference>
<dbReference type="Pfam" id="PF00069">
    <property type="entry name" value="Pkinase"/>
    <property type="match status" value="1"/>
</dbReference>
<organism evidence="9 10">
    <name type="scientific">Novipirellula artificiosorum</name>
    <dbReference type="NCBI Taxonomy" id="2528016"/>
    <lineage>
        <taxon>Bacteria</taxon>
        <taxon>Pseudomonadati</taxon>
        <taxon>Planctomycetota</taxon>
        <taxon>Planctomycetia</taxon>
        <taxon>Pirellulales</taxon>
        <taxon>Pirellulaceae</taxon>
        <taxon>Novipirellula</taxon>
    </lineage>
</organism>
<feature type="coiled-coil region" evidence="6">
    <location>
        <begin position="433"/>
        <end position="460"/>
    </location>
</feature>
<dbReference type="CDD" id="cd14014">
    <property type="entry name" value="STKc_PknB_like"/>
    <property type="match status" value="1"/>
</dbReference>
<dbReference type="PANTHER" id="PTHR43289">
    <property type="entry name" value="MITOGEN-ACTIVATED PROTEIN KINASE KINASE KINASE 20-RELATED"/>
    <property type="match status" value="1"/>
</dbReference>
<keyword evidence="7" id="KW-1133">Transmembrane helix</keyword>
<dbReference type="InterPro" id="IPR011009">
    <property type="entry name" value="Kinase-like_dom_sf"/>
</dbReference>
<dbReference type="InterPro" id="IPR017441">
    <property type="entry name" value="Protein_kinase_ATP_BS"/>
</dbReference>
<dbReference type="AlphaFoldDB" id="A0A5C6DT87"/>
<dbReference type="GO" id="GO:0004674">
    <property type="term" value="F:protein serine/threonine kinase activity"/>
    <property type="evidence" value="ECO:0007669"/>
    <property type="project" value="UniProtKB-EC"/>
</dbReference>
<dbReference type="InterPro" id="IPR015943">
    <property type="entry name" value="WD40/YVTN_repeat-like_dom_sf"/>
</dbReference>